<proteinExistence type="predicted"/>
<sequence length="304" mass="35415">MHYDWNEGKILKQISIIKWGNSYSGTYSYGSEIIIAKENVKFSSPMMPVGAKIKTWNSAGNYSNDRISPTLPLLLANSTYKIELYIEKNNKNNVQTIIEFYDKSNQKIGIEYFDGLSLVFTYPAEAVSYTVNLINHQHELIVFSFMTISEIEEWETVELSKNYEGNFFRILSSLSEKEEIEVMISPLDKVTTILTPRHKSSELCLLINEKEETFIYLILELLEIIRNQKKMVIISYGEYIASIPDFYQNLSDILRKFCPNVKIINSISVKDDSDETSLKRFREVRKYSNIILQMLQRKEQIDQI</sequence>
<dbReference type="GO" id="GO:0015031">
    <property type="term" value="P:protein transport"/>
    <property type="evidence" value="ECO:0007669"/>
    <property type="project" value="InterPro"/>
</dbReference>
<evidence type="ECO:0000313" key="1">
    <source>
        <dbReference type="EMBL" id="AWN65397.1"/>
    </source>
</evidence>
<organism evidence="1 2">
    <name type="scientific">Lactococcus lactis subsp. lactis</name>
    <name type="common">Streptococcus lactis</name>
    <dbReference type="NCBI Taxonomy" id="1360"/>
    <lineage>
        <taxon>Bacteria</taxon>
        <taxon>Bacillati</taxon>
        <taxon>Bacillota</taxon>
        <taxon>Bacilli</taxon>
        <taxon>Lactobacillales</taxon>
        <taxon>Streptococcaceae</taxon>
        <taxon>Lactococcus</taxon>
    </lineage>
</organism>
<evidence type="ECO:0000313" key="2">
    <source>
        <dbReference type="Proteomes" id="UP000245919"/>
    </source>
</evidence>
<dbReference type="Pfam" id="PF15432">
    <property type="entry name" value="Sec-ASP3"/>
    <property type="match status" value="1"/>
</dbReference>
<name>A0A2Z3KD77_LACLL</name>
<dbReference type="EMBL" id="CP028160">
    <property type="protein sequence ID" value="AWN65397.1"/>
    <property type="molecule type" value="Genomic_DNA"/>
</dbReference>
<dbReference type="InterPro" id="IPR022259">
    <property type="entry name" value="Acessory_Sec_prot_Asp3"/>
</dbReference>
<dbReference type="Proteomes" id="UP000245919">
    <property type="component" value="Chromosome"/>
</dbReference>
<reference evidence="1 2" key="1">
    <citation type="submission" date="2018-03" db="EMBL/GenBank/DDBJ databases">
        <title>Genome sequence of Lactococcus lactis strain 14B4 from almond drupe.</title>
        <authorList>
            <person name="Tran T.D."/>
            <person name="McGarvey J.A."/>
            <person name="Huynh S."/>
            <person name="Parker C.T."/>
        </authorList>
    </citation>
    <scope>NUCLEOTIDE SEQUENCE [LARGE SCALE GENOMIC DNA]</scope>
    <source>
        <strain evidence="1 2">14B4</strain>
    </source>
</reference>
<protein>
    <submittedName>
        <fullName evidence="1">Accessory Sec system protein Asp3</fullName>
    </submittedName>
</protein>
<dbReference type="NCBIfam" id="TIGR03711">
    <property type="entry name" value="acc_sec_asp3"/>
    <property type="match status" value="1"/>
</dbReference>
<accession>A0A2Z3KD77</accession>
<dbReference type="AlphaFoldDB" id="A0A2Z3KD77"/>
<gene>
    <name evidence="1" type="primary">asp3</name>
    <name evidence="1" type="ORF">LL14B4_04110</name>
</gene>